<dbReference type="EMBL" id="NTYF01000023">
    <property type="protein sequence ID" value="PER55597.1"/>
    <property type="molecule type" value="Genomic_DNA"/>
</dbReference>
<protein>
    <submittedName>
        <fullName evidence="2">Uncharacterized protein</fullName>
    </submittedName>
</protein>
<comment type="caution">
    <text evidence="2">The sequence shown here is derived from an EMBL/GenBank/DDBJ whole genome shotgun (WGS) entry which is preliminary data.</text>
</comment>
<accession>A0ABD6SMY5</accession>
<name>A0ABD6SMY5_BACTU</name>
<evidence type="ECO:0000256" key="1">
    <source>
        <dbReference type="SAM" id="Phobius"/>
    </source>
</evidence>
<gene>
    <name evidence="2" type="ORF">CN495_07535</name>
</gene>
<sequence length="177" mass="20292">MAVREKKTGGGRLLFSLFVIFWVLLTGTWYLYGTMTETDKVEDTATALKDAYFMSKPVVYELVAVEELGEVMNLEQSKEKGLYAVSRNYQPYEDGKKYPIVGKTQEEGYQFKNIHRVRAIYKDENGKKQILNQPALVEYKNKKQVEEPLLVFKKLGNTNNPKVSGKLVNPTLVLQED</sequence>
<keyword evidence="1" id="KW-1133">Transmembrane helix</keyword>
<keyword evidence="1" id="KW-0472">Membrane</keyword>
<evidence type="ECO:0000313" key="2">
    <source>
        <dbReference type="EMBL" id="PER55597.1"/>
    </source>
</evidence>
<dbReference type="Proteomes" id="UP000219897">
    <property type="component" value="Unassembled WGS sequence"/>
</dbReference>
<evidence type="ECO:0000313" key="3">
    <source>
        <dbReference type="Proteomes" id="UP000219897"/>
    </source>
</evidence>
<dbReference type="RefSeq" id="WP_098316946.1">
    <property type="nucleotide sequence ID" value="NZ_NTYF01000023.1"/>
</dbReference>
<keyword evidence="1" id="KW-0812">Transmembrane</keyword>
<proteinExistence type="predicted"/>
<reference evidence="2 3" key="1">
    <citation type="submission" date="2017-09" db="EMBL/GenBank/DDBJ databases">
        <title>Large-scale bioinformatics analysis of Bacillus genomes uncovers conserved roles of natural products in bacterial physiology.</title>
        <authorList>
            <consortium name="Agbiome Team Llc"/>
            <person name="Bleich R.M."/>
            <person name="Kirk G.J."/>
            <person name="Santa Maria K.C."/>
            <person name="Allen S.E."/>
            <person name="Farag S."/>
            <person name="Shank E.A."/>
            <person name="Bowers A."/>
        </authorList>
    </citation>
    <scope>NUCLEOTIDE SEQUENCE [LARGE SCALE GENOMIC DNA]</scope>
    <source>
        <strain evidence="2 3">AFS005140</strain>
    </source>
</reference>
<organism evidence="2 3">
    <name type="scientific">Bacillus thuringiensis</name>
    <dbReference type="NCBI Taxonomy" id="1428"/>
    <lineage>
        <taxon>Bacteria</taxon>
        <taxon>Bacillati</taxon>
        <taxon>Bacillota</taxon>
        <taxon>Bacilli</taxon>
        <taxon>Bacillales</taxon>
        <taxon>Bacillaceae</taxon>
        <taxon>Bacillus</taxon>
        <taxon>Bacillus cereus group</taxon>
    </lineage>
</organism>
<dbReference type="AlphaFoldDB" id="A0ABD6SMY5"/>
<feature type="transmembrane region" description="Helical" evidence="1">
    <location>
        <begin position="12"/>
        <end position="32"/>
    </location>
</feature>